<evidence type="ECO:0000313" key="2">
    <source>
        <dbReference type="Proteomes" id="UP001161247"/>
    </source>
</evidence>
<dbReference type="EMBL" id="OX459122">
    <property type="protein sequence ID" value="CAI9106278.1"/>
    <property type="molecule type" value="Genomic_DNA"/>
</dbReference>
<organism evidence="1 2">
    <name type="scientific">Oldenlandia corymbosa var. corymbosa</name>
    <dbReference type="NCBI Taxonomy" id="529605"/>
    <lineage>
        <taxon>Eukaryota</taxon>
        <taxon>Viridiplantae</taxon>
        <taxon>Streptophyta</taxon>
        <taxon>Embryophyta</taxon>
        <taxon>Tracheophyta</taxon>
        <taxon>Spermatophyta</taxon>
        <taxon>Magnoliopsida</taxon>
        <taxon>eudicotyledons</taxon>
        <taxon>Gunneridae</taxon>
        <taxon>Pentapetalae</taxon>
        <taxon>asterids</taxon>
        <taxon>lamiids</taxon>
        <taxon>Gentianales</taxon>
        <taxon>Rubiaceae</taxon>
        <taxon>Rubioideae</taxon>
        <taxon>Spermacoceae</taxon>
        <taxon>Hedyotis-Oldenlandia complex</taxon>
        <taxon>Oldenlandia</taxon>
    </lineage>
</organism>
<accession>A0AAV1DF82</accession>
<keyword evidence="2" id="KW-1185">Reference proteome</keyword>
<dbReference type="Proteomes" id="UP001161247">
    <property type="component" value="Chromosome 5"/>
</dbReference>
<dbReference type="AlphaFoldDB" id="A0AAV1DF82"/>
<reference evidence="1" key="1">
    <citation type="submission" date="2023-03" db="EMBL/GenBank/DDBJ databases">
        <authorList>
            <person name="Julca I."/>
        </authorList>
    </citation>
    <scope>NUCLEOTIDE SEQUENCE</scope>
</reference>
<gene>
    <name evidence="1" type="ORF">OLC1_LOCUS14801</name>
</gene>
<name>A0AAV1DF82_OLDCO</name>
<sequence length="136" mass="15497">MWRSSGLLSILRPRGDSIHFSNSLGDERIYGKAVSDLDFVQIGYKSCHGHCLHLLWRNSSHLLLELLRKALDCSDMVDGSESQEDRHAAENMPSGFALWKPVLLNLNKQRQLIWSLLKAFFKDLNTKAMKKQTGTI</sequence>
<protein>
    <submittedName>
        <fullName evidence="1">OLC1v1005399C1</fullName>
    </submittedName>
</protein>
<proteinExistence type="predicted"/>
<evidence type="ECO:0000313" key="1">
    <source>
        <dbReference type="EMBL" id="CAI9106278.1"/>
    </source>
</evidence>